<feature type="domain" description="P-type ATPase N-terminal" evidence="19">
    <location>
        <begin position="14"/>
        <end position="80"/>
    </location>
</feature>
<keyword evidence="10 17" id="KW-1278">Translocase</keyword>
<dbReference type="SFLD" id="SFLDS00003">
    <property type="entry name" value="Haloacid_Dehalogenase"/>
    <property type="match status" value="1"/>
</dbReference>
<feature type="binding site" evidence="16">
    <location>
        <position position="389"/>
    </location>
    <ligand>
        <name>Mg(2+)</name>
        <dbReference type="ChEBI" id="CHEBI:18420"/>
    </ligand>
</feature>
<feature type="binding site" evidence="15">
    <location>
        <position position="388"/>
    </location>
    <ligand>
        <name>ATP</name>
        <dbReference type="ChEBI" id="CHEBI:30616"/>
    </ligand>
</feature>
<dbReference type="PROSITE" id="PS00154">
    <property type="entry name" value="ATPASE_E1_E2"/>
    <property type="match status" value="1"/>
</dbReference>
<dbReference type="PRINTS" id="PR00119">
    <property type="entry name" value="CATATPASE"/>
</dbReference>
<evidence type="ECO:0000256" key="17">
    <source>
        <dbReference type="RuleBase" id="RU362033"/>
    </source>
</evidence>
<dbReference type="GO" id="GO:0005524">
    <property type="term" value="F:ATP binding"/>
    <property type="evidence" value="ECO:0007669"/>
    <property type="project" value="UniProtKB-UniRule"/>
</dbReference>
<evidence type="ECO:0000256" key="5">
    <source>
        <dbReference type="ARBA" id="ARBA00022692"/>
    </source>
</evidence>
<evidence type="ECO:0000256" key="9">
    <source>
        <dbReference type="ARBA" id="ARBA00022842"/>
    </source>
</evidence>
<dbReference type="GO" id="GO:0005886">
    <property type="term" value="C:plasma membrane"/>
    <property type="evidence" value="ECO:0007669"/>
    <property type="project" value="TreeGrafter"/>
</dbReference>
<reference evidence="21" key="2">
    <citation type="submission" date="2025-08" db="UniProtKB">
        <authorList>
            <consortium name="Ensembl"/>
        </authorList>
    </citation>
    <scope>IDENTIFICATION</scope>
</reference>
<feature type="transmembrane region" description="Helical" evidence="17">
    <location>
        <begin position="1007"/>
        <end position="1031"/>
    </location>
</feature>
<evidence type="ECO:0000313" key="21">
    <source>
        <dbReference type="Ensembl" id="ENSAOCP00000046078.1"/>
    </source>
</evidence>
<feature type="binding site" evidence="15">
    <location>
        <position position="801"/>
    </location>
    <ligand>
        <name>ATP</name>
        <dbReference type="ChEBI" id="CHEBI:30616"/>
    </ligand>
</feature>
<dbReference type="EC" id="7.6.2.1" evidence="17"/>
<organism evidence="21 22">
    <name type="scientific">Amphiprion ocellaris</name>
    <name type="common">Clown anemonefish</name>
    <dbReference type="NCBI Taxonomy" id="80972"/>
    <lineage>
        <taxon>Eukaryota</taxon>
        <taxon>Metazoa</taxon>
        <taxon>Chordata</taxon>
        <taxon>Craniata</taxon>
        <taxon>Vertebrata</taxon>
        <taxon>Euteleostomi</taxon>
        <taxon>Actinopterygii</taxon>
        <taxon>Neopterygii</taxon>
        <taxon>Teleostei</taxon>
        <taxon>Neoteleostei</taxon>
        <taxon>Acanthomorphata</taxon>
        <taxon>Ovalentaria</taxon>
        <taxon>Pomacentridae</taxon>
        <taxon>Amphiprion</taxon>
    </lineage>
</organism>
<dbReference type="PANTHER" id="PTHR24092">
    <property type="entry name" value="PROBABLE PHOSPHOLIPID-TRANSPORTING ATPASE"/>
    <property type="match status" value="1"/>
</dbReference>
<keyword evidence="11 17" id="KW-1133">Transmembrane helix</keyword>
<feature type="binding site" evidence="15">
    <location>
        <position position="550"/>
    </location>
    <ligand>
        <name>ATP</name>
        <dbReference type="ChEBI" id="CHEBI:30616"/>
    </ligand>
</feature>
<dbReference type="InterPro" id="IPR023299">
    <property type="entry name" value="ATPase_P-typ_cyto_dom_N"/>
</dbReference>
<gene>
    <name evidence="21" type="primary">ATP8B4</name>
</gene>
<dbReference type="GO" id="GO:0005802">
    <property type="term" value="C:trans-Golgi network"/>
    <property type="evidence" value="ECO:0007669"/>
    <property type="project" value="TreeGrafter"/>
</dbReference>
<feature type="transmembrane region" description="Helical" evidence="17">
    <location>
        <begin position="271"/>
        <end position="293"/>
    </location>
</feature>
<dbReference type="InterPro" id="IPR036412">
    <property type="entry name" value="HAD-like_sf"/>
</dbReference>
<feature type="binding site" evidence="15">
    <location>
        <position position="584"/>
    </location>
    <ligand>
        <name>ATP</name>
        <dbReference type="ChEBI" id="CHEBI:30616"/>
    </ligand>
</feature>
<feature type="binding site" evidence="15">
    <location>
        <position position="778"/>
    </location>
    <ligand>
        <name>ATP</name>
        <dbReference type="ChEBI" id="CHEBI:30616"/>
    </ligand>
</feature>
<dbReference type="Gene3D" id="2.70.150.10">
    <property type="entry name" value="Calcium-transporting ATPase, cytoplasmic transduction domain A"/>
    <property type="match status" value="1"/>
</dbReference>
<feature type="region of interest" description="Disordered" evidence="18">
    <location>
        <begin position="1082"/>
        <end position="1105"/>
    </location>
</feature>
<dbReference type="Ensembl" id="ENSAOCT00000067046.1">
    <property type="protein sequence ID" value="ENSAOCP00000046078.1"/>
    <property type="gene ID" value="ENSAOCG00000007589.2"/>
</dbReference>
<evidence type="ECO:0000256" key="4">
    <source>
        <dbReference type="ARBA" id="ARBA00022448"/>
    </source>
</evidence>
<dbReference type="GO" id="GO:0016887">
    <property type="term" value="F:ATP hydrolysis activity"/>
    <property type="evidence" value="ECO:0007669"/>
    <property type="project" value="InterPro"/>
</dbReference>
<comment type="cofactor">
    <cofactor evidence="1 16">
        <name>Mg(2+)</name>
        <dbReference type="ChEBI" id="CHEBI:18420"/>
    </cofactor>
</comment>
<feature type="transmembrane region" description="Helical" evidence="17">
    <location>
        <begin position="313"/>
        <end position="339"/>
    </location>
</feature>
<dbReference type="SUPFAM" id="SSF81665">
    <property type="entry name" value="Calcium ATPase, transmembrane domain M"/>
    <property type="match status" value="1"/>
</dbReference>
<keyword evidence="8 15" id="KW-0067">ATP-binding</keyword>
<feature type="binding site" evidence="15">
    <location>
        <position position="389"/>
    </location>
    <ligand>
        <name>ATP</name>
        <dbReference type="ChEBI" id="CHEBI:30616"/>
    </ligand>
</feature>
<dbReference type="InterPro" id="IPR023214">
    <property type="entry name" value="HAD_sf"/>
</dbReference>
<dbReference type="NCBIfam" id="TIGR01494">
    <property type="entry name" value="ATPase_P-type"/>
    <property type="match status" value="1"/>
</dbReference>
<dbReference type="InterPro" id="IPR008250">
    <property type="entry name" value="ATPase_P-typ_transduc_dom_A_sf"/>
</dbReference>
<dbReference type="FunFam" id="2.70.150.10:FF:000025">
    <property type="entry name" value="Phospholipid-transporting ATPase"/>
    <property type="match status" value="1"/>
</dbReference>
<feature type="compositionally biased region" description="Polar residues" evidence="18">
    <location>
        <begin position="1173"/>
        <end position="1187"/>
    </location>
</feature>
<dbReference type="GO" id="GO:0000287">
    <property type="term" value="F:magnesium ion binding"/>
    <property type="evidence" value="ECO:0007669"/>
    <property type="project" value="UniProtKB-UniRule"/>
</dbReference>
<dbReference type="SUPFAM" id="SSF56784">
    <property type="entry name" value="HAD-like"/>
    <property type="match status" value="1"/>
</dbReference>
<feature type="binding site" evidence="15">
    <location>
        <position position="387"/>
    </location>
    <ligand>
        <name>ATP</name>
        <dbReference type="ChEBI" id="CHEBI:30616"/>
    </ligand>
</feature>
<evidence type="ECO:0000256" key="13">
    <source>
        <dbReference type="ARBA" id="ARBA00034036"/>
    </source>
</evidence>
<keyword evidence="9 16" id="KW-0460">Magnesium</keyword>
<keyword evidence="12 17" id="KW-0472">Membrane</keyword>
<feature type="binding site" evidence="15">
    <location>
        <position position="527"/>
    </location>
    <ligand>
        <name>ATP</name>
        <dbReference type="ChEBI" id="CHEBI:30616"/>
    </ligand>
</feature>
<evidence type="ECO:0000256" key="10">
    <source>
        <dbReference type="ARBA" id="ARBA00022967"/>
    </source>
</evidence>
<dbReference type="Pfam" id="PF16209">
    <property type="entry name" value="PhoLip_ATPase_N"/>
    <property type="match status" value="1"/>
</dbReference>
<evidence type="ECO:0000256" key="11">
    <source>
        <dbReference type="ARBA" id="ARBA00022989"/>
    </source>
</evidence>
<sequence>MTVCSFFVEKERRVKANARDYNDKFSYADNRIKTSKYNIFTFLPINLFEQFQRVANAYFLVLLILQVIPEISSLSWFTTIVPLVLVLVITAVKDATDDYFRHKSDQQVNNRQSQVLIRGRYKWMNVRVGDIIKLENNQFVAADILLLCSSEPYGLCYIETAELDGETNLKVRQALTVTSDLGSISKLMDFDGEVICEPPNNKLDKFTGTLYWRDNKYPLDNEKMLLRGCVLRNTEWCFGIVIFAGLQTKLMQNCGRTKFKRTSIDKLMNTLVLWIFAFLICMGVILAIGNTIWENWIGRNFEVFLPWDEFQSSAVFSGFLTFWSYIIILNTVVPISLYVSVEVLRLGHSFFINWDRKMYYSQMDTAAEARTTTLNEELGQVEFIFSDKTGTLTQNIMVFSKCSINGQTYVTFLTSTFPQKTACVDFSFNPLCDRRFKFYDCSLVEAIKLEDPAVQEFFRLLALCHTVMPEEKSEGHLVYQAQSPDEGALVTAARNFGFVFRARTPETVTLCEMGRAVTYQLLAILDFNNVRKRMSVIVRNPQGQIKLYSKGADTIIFERLDPSSDDLMCTTSEHLSEFAGEGLRTLALAYKDLDEDYFEVWMKKLLFASTVIENREDQLADLYEEIEQGMKLLGATAIEDKLQEGVPETIACLSLADIKIWVLTGDKLETAMNIGYSCNMLRDDMNEVFVISGHTLLEVQQQLSCCAAEGPPLYYRAAPSVASTGGWCYRKVVICLTGVLHVSALQAHALEPQLEPILLDLACLCKTVICCRVTPMQKAQVVELVKRHKKAVTLAIGDGANDVSMIKTAHIGVGISGQEGMQAVLASDYSFAQFRYLQRLLLVHGRWSYFRMCNFLGYFFYKNFAFTLVHFWYGFFCGFSAQTVYDQWFITLFNIVYTSLPVLAMGLFDQDVNDQNSLRYPSLYKPGQQNLLFNKRQFFLCTLQGMATSFLLFFIPYGAFSLMVKEDGSHFSDQQAFAVTIATSLVIVVSVQIGLDTHYWTAVNHFFIWGSLTVYFAILFAMQSDGIFGIFPSNFPYIGTARNCLSEKSVWLVILLTTVVCVVPGLVVSFLRVDLFPTLTDKQSRRKQGPQEQNLRRVRRTSSRRSAYAFSHQQGYGELITSGKNMRMSTVSSARSPGRTPHSSNWIENMLKRKNEVSCVSFESKGSPEEQQESNTDSKTTTLRLTD</sequence>
<evidence type="ECO:0000256" key="15">
    <source>
        <dbReference type="PIRSR" id="PIRSR606539-2"/>
    </source>
</evidence>
<dbReference type="InterPro" id="IPR001757">
    <property type="entry name" value="P_typ_ATPase"/>
</dbReference>
<dbReference type="Gene3D" id="3.40.50.1000">
    <property type="entry name" value="HAD superfamily/HAD-like"/>
    <property type="match status" value="1"/>
</dbReference>
<feature type="transmembrane region" description="Helical" evidence="17">
    <location>
        <begin position="1051"/>
        <end position="1073"/>
    </location>
</feature>
<evidence type="ECO:0000256" key="1">
    <source>
        <dbReference type="ARBA" id="ARBA00001946"/>
    </source>
</evidence>
<evidence type="ECO:0000256" key="2">
    <source>
        <dbReference type="ARBA" id="ARBA00004127"/>
    </source>
</evidence>
<accession>A0AAQ5XXG0</accession>
<reference evidence="21 22" key="1">
    <citation type="submission" date="2022-01" db="EMBL/GenBank/DDBJ databases">
        <title>A chromosome-scale genome assembly of the false clownfish, Amphiprion ocellaris.</title>
        <authorList>
            <person name="Ryu T."/>
        </authorList>
    </citation>
    <scope>NUCLEOTIDE SEQUENCE [LARGE SCALE GENOMIC DNA]</scope>
</reference>
<protein>
    <recommendedName>
        <fullName evidence="17">Phospholipid-transporting ATPase</fullName>
        <ecNumber evidence="17">7.6.2.1</ecNumber>
    </recommendedName>
</protein>
<comment type="similarity">
    <text evidence="3 17">Belongs to the cation transport ATPase (P-type) (TC 3.A.3) family. Type IV subfamily.</text>
</comment>
<feature type="active site" description="4-aspartylphosphate intermediate" evidence="14">
    <location>
        <position position="387"/>
    </location>
</feature>
<dbReference type="Gene3D" id="3.40.1110.10">
    <property type="entry name" value="Calcium-transporting ATPase, cytoplasmic domain N"/>
    <property type="match status" value="1"/>
</dbReference>
<feature type="transmembrane region" description="Helical" evidence="17">
    <location>
        <begin position="74"/>
        <end position="92"/>
    </location>
</feature>
<comment type="subcellular location">
    <subcellularLocation>
        <location evidence="2">Endomembrane system</location>
        <topology evidence="2">Multi-pass membrane protein</topology>
    </subcellularLocation>
    <subcellularLocation>
        <location evidence="17">Membrane</location>
        <topology evidence="17">Multi-pass membrane protein</topology>
    </subcellularLocation>
</comment>
<evidence type="ECO:0000259" key="20">
    <source>
        <dbReference type="Pfam" id="PF16212"/>
    </source>
</evidence>
<dbReference type="Pfam" id="PF16212">
    <property type="entry name" value="PhoLip_ATPase_C"/>
    <property type="match status" value="1"/>
</dbReference>
<dbReference type="GO" id="GO:0007030">
    <property type="term" value="P:Golgi organization"/>
    <property type="evidence" value="ECO:0007669"/>
    <property type="project" value="TreeGrafter"/>
</dbReference>
<keyword evidence="4" id="KW-0813">Transport</keyword>
<feature type="binding site" evidence="15">
    <location>
        <position position="665"/>
    </location>
    <ligand>
        <name>ATP</name>
        <dbReference type="ChEBI" id="CHEBI:30616"/>
    </ligand>
</feature>
<dbReference type="GeneTree" id="ENSGT00940000160101"/>
<feature type="binding site" evidence="16">
    <location>
        <position position="387"/>
    </location>
    <ligand>
        <name>Mg(2+)</name>
        <dbReference type="ChEBI" id="CHEBI:18420"/>
    </ligand>
</feature>
<evidence type="ECO:0000256" key="16">
    <source>
        <dbReference type="PIRSR" id="PIRSR606539-3"/>
    </source>
</evidence>
<feature type="transmembrane region" description="Helical" evidence="17">
    <location>
        <begin position="888"/>
        <end position="908"/>
    </location>
</feature>
<dbReference type="PANTHER" id="PTHR24092:SF80">
    <property type="entry name" value="PHOSPHOLIPID-TRANSPORTING ATPASE IM-RELATED"/>
    <property type="match status" value="1"/>
</dbReference>
<dbReference type="FunFam" id="3.40.1110.10:FF:000188">
    <property type="entry name" value="Phospholipid-transporting ATPase"/>
    <property type="match status" value="1"/>
</dbReference>
<feature type="binding site" evidence="16">
    <location>
        <position position="802"/>
    </location>
    <ligand>
        <name>Mg(2+)</name>
        <dbReference type="ChEBI" id="CHEBI:18420"/>
    </ligand>
</feature>
<dbReference type="InterPro" id="IPR032631">
    <property type="entry name" value="P-type_ATPase_N"/>
</dbReference>
<feature type="binding site" evidence="15">
    <location>
        <position position="486"/>
    </location>
    <ligand>
        <name>ATP</name>
        <dbReference type="ChEBI" id="CHEBI:30616"/>
    </ligand>
</feature>
<dbReference type="InterPro" id="IPR032630">
    <property type="entry name" value="P_typ_ATPase_c"/>
</dbReference>
<comment type="catalytic activity">
    <reaction evidence="13 17">
        <text>ATP + H2O + phospholipidSide 1 = ADP + phosphate + phospholipidSide 2.</text>
        <dbReference type="EC" id="7.6.2.1"/>
    </reaction>
</comment>
<feature type="binding site" evidence="15">
    <location>
        <position position="666"/>
    </location>
    <ligand>
        <name>ATP</name>
        <dbReference type="ChEBI" id="CHEBI:30616"/>
    </ligand>
</feature>
<evidence type="ECO:0000256" key="14">
    <source>
        <dbReference type="PIRSR" id="PIRSR606539-1"/>
    </source>
</evidence>
<evidence type="ECO:0000313" key="22">
    <source>
        <dbReference type="Proteomes" id="UP001501940"/>
    </source>
</evidence>
<dbReference type="GO" id="GO:0045332">
    <property type="term" value="P:phospholipid translocation"/>
    <property type="evidence" value="ECO:0007669"/>
    <property type="project" value="TreeGrafter"/>
</dbReference>
<dbReference type="InterPro" id="IPR044492">
    <property type="entry name" value="P_typ_ATPase_HD_dom"/>
</dbReference>
<evidence type="ECO:0000256" key="7">
    <source>
        <dbReference type="ARBA" id="ARBA00022741"/>
    </source>
</evidence>
<feature type="binding site" evidence="15">
    <location>
        <position position="664"/>
    </location>
    <ligand>
        <name>ATP</name>
        <dbReference type="ChEBI" id="CHEBI:30616"/>
    </ligand>
</feature>
<dbReference type="GO" id="GO:0005548">
    <property type="term" value="F:phospholipid transporter activity"/>
    <property type="evidence" value="ECO:0007669"/>
    <property type="project" value="UniProtKB-ARBA"/>
</dbReference>
<evidence type="ECO:0000256" key="8">
    <source>
        <dbReference type="ARBA" id="ARBA00022840"/>
    </source>
</evidence>
<dbReference type="SFLD" id="SFLDG00002">
    <property type="entry name" value="C1.7:_P-type_atpase_like"/>
    <property type="match status" value="1"/>
</dbReference>
<feature type="transmembrane region" description="Helical" evidence="17">
    <location>
        <begin position="855"/>
        <end position="876"/>
    </location>
</feature>
<dbReference type="FunFam" id="3.40.50.1000:FF:000014">
    <property type="entry name" value="Phospholipid-transporting ATPase"/>
    <property type="match status" value="1"/>
</dbReference>
<keyword evidence="22" id="KW-1185">Reference proteome</keyword>
<keyword evidence="5 17" id="KW-0812">Transmembrane</keyword>
<dbReference type="SUPFAM" id="SSF81660">
    <property type="entry name" value="Metal cation-transporting ATPase, ATP-binding domain N"/>
    <property type="match status" value="1"/>
</dbReference>
<evidence type="ECO:0000256" key="12">
    <source>
        <dbReference type="ARBA" id="ARBA00023136"/>
    </source>
</evidence>
<dbReference type="Pfam" id="PF13246">
    <property type="entry name" value="Cation_ATPase"/>
    <property type="match status" value="1"/>
</dbReference>
<feature type="domain" description="P-type ATPase C-terminal" evidence="20">
    <location>
        <begin position="824"/>
        <end position="1078"/>
    </location>
</feature>
<feature type="binding site" evidence="15">
    <location>
        <position position="772"/>
    </location>
    <ligand>
        <name>ATP</name>
        <dbReference type="ChEBI" id="CHEBI:30616"/>
    </ligand>
</feature>
<name>A0AAQ5XXG0_AMPOC</name>
<dbReference type="InterPro" id="IPR023298">
    <property type="entry name" value="ATPase_P-typ_TM_dom_sf"/>
</dbReference>
<dbReference type="SUPFAM" id="SSF81653">
    <property type="entry name" value="Calcium ATPase, transduction domain A"/>
    <property type="match status" value="1"/>
</dbReference>
<feature type="binding site" evidence="16">
    <location>
        <position position="798"/>
    </location>
    <ligand>
        <name>Mg(2+)</name>
        <dbReference type="ChEBI" id="CHEBI:18420"/>
    </ligand>
</feature>
<feature type="binding site" evidence="15">
    <location>
        <position position="802"/>
    </location>
    <ligand>
        <name>ATP</name>
        <dbReference type="ChEBI" id="CHEBI:30616"/>
    </ligand>
</feature>
<keyword evidence="6 16" id="KW-0479">Metal-binding</keyword>
<proteinExistence type="inferred from homology"/>
<dbReference type="AlphaFoldDB" id="A0AAQ5XXG0"/>
<reference evidence="21" key="3">
    <citation type="submission" date="2025-09" db="UniProtKB">
        <authorList>
            <consortium name="Ensembl"/>
        </authorList>
    </citation>
    <scope>IDENTIFICATION</scope>
</reference>
<feature type="transmembrane region" description="Helical" evidence="17">
    <location>
        <begin position="976"/>
        <end position="995"/>
    </location>
</feature>
<dbReference type="GO" id="GO:0140327">
    <property type="term" value="F:flippase activity"/>
    <property type="evidence" value="ECO:0007669"/>
    <property type="project" value="UniProtKB-ARBA"/>
</dbReference>
<evidence type="ECO:0000259" key="19">
    <source>
        <dbReference type="Pfam" id="PF16209"/>
    </source>
</evidence>
<dbReference type="InterPro" id="IPR018303">
    <property type="entry name" value="ATPase_P-typ_P_site"/>
</dbReference>
<keyword evidence="7 15" id="KW-0547">Nucleotide-binding</keyword>
<evidence type="ECO:0000256" key="6">
    <source>
        <dbReference type="ARBA" id="ARBA00022723"/>
    </source>
</evidence>
<feature type="transmembrane region" description="Helical" evidence="17">
    <location>
        <begin position="938"/>
        <end position="964"/>
    </location>
</feature>
<dbReference type="InterPro" id="IPR006539">
    <property type="entry name" value="P-type_ATPase_IV"/>
</dbReference>
<evidence type="ECO:0000256" key="3">
    <source>
        <dbReference type="ARBA" id="ARBA00008109"/>
    </source>
</evidence>
<dbReference type="Proteomes" id="UP001501940">
    <property type="component" value="Chromosome 3"/>
</dbReference>
<dbReference type="CDD" id="cd02073">
    <property type="entry name" value="P-type_ATPase_APLT_Dnf-like"/>
    <property type="match status" value="1"/>
</dbReference>
<feature type="region of interest" description="Disordered" evidence="18">
    <location>
        <begin position="1159"/>
        <end position="1187"/>
    </location>
</feature>
<dbReference type="NCBIfam" id="TIGR01652">
    <property type="entry name" value="ATPase-Plipid"/>
    <property type="match status" value="1"/>
</dbReference>
<dbReference type="SFLD" id="SFLDF00027">
    <property type="entry name" value="p-type_atpase"/>
    <property type="match status" value="1"/>
</dbReference>
<evidence type="ECO:0000256" key="18">
    <source>
        <dbReference type="SAM" id="MobiDB-lite"/>
    </source>
</evidence>